<name>A0A7W7RCL0_9ACTN</name>
<dbReference type="InterPro" id="IPR026040">
    <property type="entry name" value="HyI-like"/>
</dbReference>
<dbReference type="Gene3D" id="3.20.20.150">
    <property type="entry name" value="Divalent-metal-dependent TIM barrel enzymes"/>
    <property type="match status" value="1"/>
</dbReference>
<dbReference type="RefSeq" id="WP_221445327.1">
    <property type="nucleotide sequence ID" value="NZ_JACHJT010000001.1"/>
</dbReference>
<evidence type="ECO:0000256" key="3">
    <source>
        <dbReference type="PIRSR" id="PIRSR006241-50"/>
    </source>
</evidence>
<feature type="active site" description="Proton donor/acceptor" evidence="3">
    <location>
        <position position="147"/>
    </location>
</feature>
<evidence type="ECO:0000313" key="5">
    <source>
        <dbReference type="EMBL" id="MBB4929530.1"/>
    </source>
</evidence>
<feature type="domain" description="Xylose isomerase-like TIM barrel" evidence="4">
    <location>
        <begin position="21"/>
        <end position="252"/>
    </location>
</feature>
<comment type="similarity">
    <text evidence="2">Belongs to the hyi family.</text>
</comment>
<dbReference type="PANTHER" id="PTHR43489:SF6">
    <property type="entry name" value="HYDROXYPYRUVATE ISOMERASE-RELATED"/>
    <property type="match status" value="1"/>
</dbReference>
<evidence type="ECO:0000256" key="1">
    <source>
        <dbReference type="ARBA" id="ARBA00023235"/>
    </source>
</evidence>
<feature type="active site" description="Proton donor/acceptor" evidence="3">
    <location>
        <position position="247"/>
    </location>
</feature>
<dbReference type="EC" id="5.3.1.22" evidence="5"/>
<sequence>MRFAVNLSMLFTTVAMLERPAAARAAGFEAVECWWPFGVPEPGDTDVDAFVAALDDAGVALTGLNFDAGSLPDGERGFVSQPDRTARFRANVPVAVEIARRTGCGVLNALYGNRQDGVSPEKQDECAADNLAYAAAEARGVATVVVEPLNSFESPRYPLVRTEHALGVLDRVQEASGERPGLLYDAYHMQRMEGNLIDTMRRHAGDLAHVQVADSPGRGAPGTGEIAHARVLDALHDLGYQGTVGLEYKDPGPADRFAWLHRDGRASLDGRRPSAFVTA</sequence>
<dbReference type="InterPro" id="IPR013022">
    <property type="entry name" value="Xyl_isomerase-like_TIM-brl"/>
</dbReference>
<dbReference type="Pfam" id="PF01261">
    <property type="entry name" value="AP_endonuc_2"/>
    <property type="match status" value="1"/>
</dbReference>
<evidence type="ECO:0000259" key="4">
    <source>
        <dbReference type="Pfam" id="PF01261"/>
    </source>
</evidence>
<reference evidence="5 6" key="1">
    <citation type="submission" date="2020-08" db="EMBL/GenBank/DDBJ databases">
        <title>Sequencing the genomes of 1000 actinobacteria strains.</title>
        <authorList>
            <person name="Klenk H.-P."/>
        </authorList>
    </citation>
    <scope>NUCLEOTIDE SEQUENCE [LARGE SCALE GENOMIC DNA]</scope>
    <source>
        <strain evidence="5 6">DSM 102030</strain>
    </source>
</reference>
<dbReference type="InterPro" id="IPR050417">
    <property type="entry name" value="Sugar_Epim/Isomerase"/>
</dbReference>
<keyword evidence="5" id="KW-0670">Pyruvate</keyword>
<accession>A0A7W7RCL0</accession>
<evidence type="ECO:0000256" key="2">
    <source>
        <dbReference type="PIRNR" id="PIRNR006241"/>
    </source>
</evidence>
<dbReference type="AlphaFoldDB" id="A0A7W7RCL0"/>
<dbReference type="GO" id="GO:0008903">
    <property type="term" value="F:hydroxypyruvate isomerase activity"/>
    <property type="evidence" value="ECO:0007669"/>
    <property type="project" value="UniProtKB-EC"/>
</dbReference>
<dbReference type="PANTHER" id="PTHR43489">
    <property type="entry name" value="ISOMERASE"/>
    <property type="match status" value="1"/>
</dbReference>
<gene>
    <name evidence="5" type="ORF">F4561_000350</name>
</gene>
<dbReference type="GO" id="GO:0046487">
    <property type="term" value="P:glyoxylate metabolic process"/>
    <property type="evidence" value="ECO:0007669"/>
    <property type="project" value="TreeGrafter"/>
</dbReference>
<keyword evidence="1 2" id="KW-0413">Isomerase</keyword>
<evidence type="ECO:0000313" key="6">
    <source>
        <dbReference type="Proteomes" id="UP000523007"/>
    </source>
</evidence>
<organism evidence="5 6">
    <name type="scientific">Lipingzhangella halophila</name>
    <dbReference type="NCBI Taxonomy" id="1783352"/>
    <lineage>
        <taxon>Bacteria</taxon>
        <taxon>Bacillati</taxon>
        <taxon>Actinomycetota</taxon>
        <taxon>Actinomycetes</taxon>
        <taxon>Streptosporangiales</taxon>
        <taxon>Nocardiopsidaceae</taxon>
        <taxon>Lipingzhangella</taxon>
    </lineage>
</organism>
<protein>
    <submittedName>
        <fullName evidence="5">Hydroxypyruvate isomerase</fullName>
        <ecNumber evidence="5">5.3.1.22</ecNumber>
    </submittedName>
</protein>
<dbReference type="EMBL" id="JACHJT010000001">
    <property type="protein sequence ID" value="MBB4929530.1"/>
    <property type="molecule type" value="Genomic_DNA"/>
</dbReference>
<dbReference type="SUPFAM" id="SSF51658">
    <property type="entry name" value="Xylose isomerase-like"/>
    <property type="match status" value="1"/>
</dbReference>
<dbReference type="InterPro" id="IPR036237">
    <property type="entry name" value="Xyl_isomerase-like_sf"/>
</dbReference>
<dbReference type="Proteomes" id="UP000523007">
    <property type="component" value="Unassembled WGS sequence"/>
</dbReference>
<comment type="caution">
    <text evidence="5">The sequence shown here is derived from an EMBL/GenBank/DDBJ whole genome shotgun (WGS) entry which is preliminary data.</text>
</comment>
<proteinExistence type="inferred from homology"/>
<keyword evidence="6" id="KW-1185">Reference proteome</keyword>
<dbReference type="PIRSF" id="PIRSF006241">
    <property type="entry name" value="HyI"/>
    <property type="match status" value="1"/>
</dbReference>